<reference evidence="2" key="1">
    <citation type="submission" date="2022-09" db="EMBL/GenBank/DDBJ databases">
        <title>Aureispira anguillicida sp. nov., isolated from Leptocephalus of Japanese eel Anguilla japonica.</title>
        <authorList>
            <person name="Yuasa K."/>
            <person name="Mekata T."/>
            <person name="Ikunari K."/>
        </authorList>
    </citation>
    <scope>NUCLEOTIDE SEQUENCE</scope>
    <source>
        <strain evidence="2">EL160426</strain>
    </source>
</reference>
<keyword evidence="3" id="KW-1185">Reference proteome</keyword>
<dbReference type="AlphaFoldDB" id="A0A915YD48"/>
<organism evidence="2 3">
    <name type="scientific">Aureispira anguillae</name>
    <dbReference type="NCBI Taxonomy" id="2864201"/>
    <lineage>
        <taxon>Bacteria</taxon>
        <taxon>Pseudomonadati</taxon>
        <taxon>Bacteroidota</taxon>
        <taxon>Saprospiria</taxon>
        <taxon>Saprospirales</taxon>
        <taxon>Saprospiraceae</taxon>
        <taxon>Aureispira</taxon>
    </lineage>
</organism>
<gene>
    <name evidence="2" type="ORF">AsAng_0016050</name>
</gene>
<accession>A0A915YD48</accession>
<evidence type="ECO:0000313" key="2">
    <source>
        <dbReference type="EMBL" id="BDS10895.1"/>
    </source>
</evidence>
<sequence>MQTQSNIHPEVKNSSLSPSFYEMIDKKATQKAGKDMMAAYQAKRKKAGKRGGVTPYTFDLFHAIIRSVAPTMENLKKHQDGLYEECRMHGEYCCFTTIPSLITLLNDTAKHRVLSPNKKTVYNQIKKLMDIGIITEKINHVHTGLRNPYPDEQSPKGRGKIQLWISPQVLCIKPCYEGSGASDTPSFFDVKGETLPQYEQSSLLYKDKELESIINSPLVVNKAALAVAKLKPSNIQDGGQGSKLMPVDSPTIAALNAQKSGEGQGSKSISSDSPKITPRKASKKEHVCAKLWDLMRYNLYQNQVYNEQTNTDCKLMLGELLDLAAEHVTAYRQAKIQSFRENPAYLASRQQTKLLKNFAAGLPHEERSAIEIVSHAIIKQQKHADKYGYPLYYPVDYLSSTAAVKALNYSMDDWDRIQANYFDKNKTAKAYFQQVQWINKRYSSAIEQMEQEGAKVVYKDIAQHYNHWYQSLKDNPYLNEDKMKALGDLFIQKFKPLLNDEHLQRQRNGKN</sequence>
<dbReference type="EMBL" id="AP026867">
    <property type="protein sequence ID" value="BDS10895.1"/>
    <property type="molecule type" value="Genomic_DNA"/>
</dbReference>
<feature type="region of interest" description="Disordered" evidence="1">
    <location>
        <begin position="257"/>
        <end position="281"/>
    </location>
</feature>
<name>A0A915YD48_9BACT</name>
<dbReference type="KEGG" id="aup:AsAng_0016050"/>
<dbReference type="RefSeq" id="WP_264792142.1">
    <property type="nucleotide sequence ID" value="NZ_AP026867.1"/>
</dbReference>
<evidence type="ECO:0000256" key="1">
    <source>
        <dbReference type="SAM" id="MobiDB-lite"/>
    </source>
</evidence>
<proteinExistence type="predicted"/>
<protein>
    <submittedName>
        <fullName evidence="2">Uncharacterized protein</fullName>
    </submittedName>
</protein>
<dbReference type="Proteomes" id="UP001060919">
    <property type="component" value="Chromosome"/>
</dbReference>
<feature type="compositionally biased region" description="Polar residues" evidence="1">
    <location>
        <begin position="257"/>
        <end position="274"/>
    </location>
</feature>
<evidence type="ECO:0000313" key="3">
    <source>
        <dbReference type="Proteomes" id="UP001060919"/>
    </source>
</evidence>